<dbReference type="AlphaFoldDB" id="A0A2A3M1W1"/>
<dbReference type="RefSeq" id="WP_013970412.1">
    <property type="nucleotide sequence ID" value="NZ_JOJY01000001.1"/>
</dbReference>
<accession>A0A2A3M1W1</accession>
<organism evidence="2 3">
    <name type="scientific">Pseudomonas plecoglossicida</name>
    <dbReference type="NCBI Taxonomy" id="70775"/>
    <lineage>
        <taxon>Bacteria</taxon>
        <taxon>Pseudomonadati</taxon>
        <taxon>Pseudomonadota</taxon>
        <taxon>Gammaproteobacteria</taxon>
        <taxon>Pseudomonadales</taxon>
        <taxon>Pseudomonadaceae</taxon>
        <taxon>Pseudomonas</taxon>
    </lineage>
</organism>
<evidence type="ECO:0000313" key="2">
    <source>
        <dbReference type="EMBL" id="PBJ94120.1"/>
    </source>
</evidence>
<gene>
    <name evidence="2" type="ORF">CMV24_18455</name>
</gene>
<dbReference type="Proteomes" id="UP000218102">
    <property type="component" value="Unassembled WGS sequence"/>
</dbReference>
<evidence type="ECO:0000256" key="1">
    <source>
        <dbReference type="SAM" id="Coils"/>
    </source>
</evidence>
<evidence type="ECO:0000313" key="3">
    <source>
        <dbReference type="Proteomes" id="UP000218102"/>
    </source>
</evidence>
<name>A0A2A3M1W1_PSEDL</name>
<dbReference type="EMBL" id="NTME01000019">
    <property type="protein sequence ID" value="PBJ94120.1"/>
    <property type="molecule type" value="Genomic_DNA"/>
</dbReference>
<proteinExistence type="predicted"/>
<sequence length="902" mass="100717">MSDLTPKQQQLMGAWGAIHKGAGEALDWIEQVRGNAASVEAEADGLNLRLRQARNRAKDLQRAASTPMVIGFFGLSQAGKSYLISALAADRSGRLETDFGGRTLDFIEHVNPTGLGKEATGLVTRFSRRAKPSPDANHPVELKLFSEIEVAKILSNAWFEDFDQEKLDYTYTDERIQALLASFEGGENKGLQPGVNGDDVVALWDYLKGNYEKSVRKLNELYWPRVIKLAPRLNPRQRAKLFSVLWGEQDALTEIYELLVGGLQKLGFPDTVYAPLSVLVKEENGAYTQANSIMNVDILGRLGTGRDLPVNVLPLHGDKVQGSVSLSVAQLAALTAEMTFRLTNSPKDPVVEEVDLLDFPGYRTRQKLLRIEDAASPDVVEEVNPAASLILRGKVAYLFERYTDAQQMNGLVLCTSSFKQSEVVSVGPVLTRWIHKTQGATPKERSQRTPGLIWALTMLDGFIGNTLSLSEGQLPEGCENMMKLTMIERFGSQEWMKDWSGVPFNNTYLVRKPRLDTAFIERDTGNGEETCLNERHAPRLVQLQQCFAQSPSVLRHIKDPADAWAAMLELNDGGISRFSGSFQGISNIDFKLTRIEEQLEQCRTDLLEHGLNTWREEDFEQLLNKKREKTQYLLDNLGADPDAISELIHALQVPVEQLRDLYLGGVYDIDGIDGDAAEEPEQAAKAPANKAPAISFGNLFANTPAAAPAPAAKPLAKRLTSEQRFVRAALKAWIKHMRDLGTQPMRLSSLRISREVVEALVEELVSAVRRPLFIEQLDTAVMRRVLNGMRRDQMVQRQVLTVQLAMRDFLSWFGLLEKPADERPNSLLGSREPVFNFYQSVPQGELPVLPEQPPHHEQRFLVDWLSGLAWLTQENAKSGADPEITTEQRRQLAVLLNTFQAS</sequence>
<comment type="caution">
    <text evidence="2">The sequence shown here is derived from an EMBL/GenBank/DDBJ whole genome shotgun (WGS) entry which is preliminary data.</text>
</comment>
<evidence type="ECO:0008006" key="4">
    <source>
        <dbReference type="Google" id="ProtNLM"/>
    </source>
</evidence>
<dbReference type="InterPro" id="IPR017030">
    <property type="entry name" value="Vir_effector_SfrC"/>
</dbReference>
<protein>
    <recommendedName>
        <fullName evidence="4">Virulence factor</fullName>
    </recommendedName>
</protein>
<reference evidence="2 3" key="1">
    <citation type="submission" date="2017-09" db="EMBL/GenBank/DDBJ databases">
        <authorList>
            <person name="Ehlers B."/>
            <person name="Leendertz F.H."/>
        </authorList>
    </citation>
    <scope>NUCLEOTIDE SEQUENCE [LARGE SCALE GENOMIC DNA]</scope>
    <source>
        <strain evidence="2 3">DJ-1</strain>
    </source>
</reference>
<dbReference type="Pfam" id="PF10139">
    <property type="entry name" value="Virul_Fac"/>
    <property type="match status" value="1"/>
</dbReference>
<dbReference type="PIRSF" id="PIRSF034586">
    <property type="entry name" value="Vir_effector_SfrC"/>
    <property type="match status" value="1"/>
</dbReference>
<feature type="coiled-coil region" evidence="1">
    <location>
        <begin position="29"/>
        <end position="63"/>
    </location>
</feature>
<keyword evidence="1" id="KW-0175">Coiled coil</keyword>